<name>A0A9Q1KL64_9CARY</name>
<dbReference type="PANTHER" id="PTHR33240:SF17">
    <property type="entry name" value="EUKARYOTIC PEPTIDE CHAIN RELEASE FACTOR GTP-BINDING SUBUNIT-LIKE"/>
    <property type="match status" value="1"/>
</dbReference>
<reference evidence="2" key="1">
    <citation type="submission" date="2022-04" db="EMBL/GenBank/DDBJ databases">
        <title>Carnegiea gigantea Genome sequencing and assembly v2.</title>
        <authorList>
            <person name="Copetti D."/>
            <person name="Sanderson M.J."/>
            <person name="Burquez A."/>
            <person name="Wojciechowski M.F."/>
        </authorList>
    </citation>
    <scope>NUCLEOTIDE SEQUENCE</scope>
    <source>
        <strain evidence="2">SGP5-SGP5p</strain>
        <tissue evidence="2">Aerial part</tissue>
    </source>
</reference>
<evidence type="ECO:0000256" key="1">
    <source>
        <dbReference type="SAM" id="MobiDB-lite"/>
    </source>
</evidence>
<evidence type="ECO:0000313" key="2">
    <source>
        <dbReference type="EMBL" id="KAJ8444813.1"/>
    </source>
</evidence>
<dbReference type="Proteomes" id="UP001153076">
    <property type="component" value="Unassembled WGS sequence"/>
</dbReference>
<accession>A0A9Q1KL64</accession>
<feature type="compositionally biased region" description="Polar residues" evidence="1">
    <location>
        <begin position="166"/>
        <end position="180"/>
    </location>
</feature>
<dbReference type="EMBL" id="JAKOGI010000086">
    <property type="protein sequence ID" value="KAJ8444813.1"/>
    <property type="molecule type" value="Genomic_DNA"/>
</dbReference>
<dbReference type="PANTHER" id="PTHR33240">
    <property type="entry name" value="OS08G0508500 PROTEIN"/>
    <property type="match status" value="1"/>
</dbReference>
<comment type="caution">
    <text evidence="2">The sequence shown here is derived from an EMBL/GenBank/DDBJ whole genome shotgun (WGS) entry which is preliminary data.</text>
</comment>
<proteinExistence type="predicted"/>
<protein>
    <submittedName>
        <fullName evidence="2">Uncharacterized protein</fullName>
    </submittedName>
</protein>
<dbReference type="OrthoDB" id="2919534at2759"/>
<sequence length="227" mass="26055">MANQGSHVTVPTMVFNVQKGPHFVSSHNDLLVVEMKVASTIIHRILIDTGSSMNIITWDYLKKLKYPRRKLLLWYTPFWASGAKRDKAKVRNLEVDFLVANVPTAYNATSGRPTLHKVKAFEADDGSIGKLQGDQWTARECCLVSILPLVEQSIERGTARPPPSDKQPTNKLKTTITRSKQGPLYVKRRDPHYDRYPRAPQPHCLHLRESQPRRLEAWYPRLLDRLH</sequence>
<feature type="region of interest" description="Disordered" evidence="1">
    <location>
        <begin position="155"/>
        <end position="199"/>
    </location>
</feature>
<dbReference type="AlphaFoldDB" id="A0A9Q1KL64"/>
<dbReference type="CDD" id="cd00303">
    <property type="entry name" value="retropepsin_like"/>
    <property type="match status" value="1"/>
</dbReference>
<organism evidence="2 3">
    <name type="scientific">Carnegiea gigantea</name>
    <dbReference type="NCBI Taxonomy" id="171969"/>
    <lineage>
        <taxon>Eukaryota</taxon>
        <taxon>Viridiplantae</taxon>
        <taxon>Streptophyta</taxon>
        <taxon>Embryophyta</taxon>
        <taxon>Tracheophyta</taxon>
        <taxon>Spermatophyta</taxon>
        <taxon>Magnoliopsida</taxon>
        <taxon>eudicotyledons</taxon>
        <taxon>Gunneridae</taxon>
        <taxon>Pentapetalae</taxon>
        <taxon>Caryophyllales</taxon>
        <taxon>Cactineae</taxon>
        <taxon>Cactaceae</taxon>
        <taxon>Cactoideae</taxon>
        <taxon>Echinocereeae</taxon>
        <taxon>Carnegiea</taxon>
    </lineage>
</organism>
<keyword evidence="3" id="KW-1185">Reference proteome</keyword>
<evidence type="ECO:0000313" key="3">
    <source>
        <dbReference type="Proteomes" id="UP001153076"/>
    </source>
</evidence>
<gene>
    <name evidence="2" type="ORF">Cgig2_034048</name>
</gene>
<feature type="compositionally biased region" description="Basic and acidic residues" evidence="1">
    <location>
        <begin position="187"/>
        <end position="197"/>
    </location>
</feature>